<comment type="subcellular location">
    <subcellularLocation>
        <location evidence="1">Membrane</location>
        <topology evidence="1">Multi-pass membrane protein</topology>
    </subcellularLocation>
</comment>
<dbReference type="Proteomes" id="UP000728185">
    <property type="component" value="Unassembled WGS sequence"/>
</dbReference>
<accession>A0A8E0RSW1</accession>
<proteinExistence type="inferred from homology"/>
<organism evidence="9 10">
    <name type="scientific">Fasciolopsis buskii</name>
    <dbReference type="NCBI Taxonomy" id="27845"/>
    <lineage>
        <taxon>Eukaryota</taxon>
        <taxon>Metazoa</taxon>
        <taxon>Spiralia</taxon>
        <taxon>Lophotrochozoa</taxon>
        <taxon>Platyhelminthes</taxon>
        <taxon>Trematoda</taxon>
        <taxon>Digenea</taxon>
        <taxon>Plagiorchiida</taxon>
        <taxon>Echinostomata</taxon>
        <taxon>Echinostomatoidea</taxon>
        <taxon>Fasciolidae</taxon>
        <taxon>Fasciolopsis</taxon>
    </lineage>
</organism>
<gene>
    <name evidence="9" type="ORF">FBUS_07982</name>
</gene>
<comment type="catalytic activity">
    <reaction evidence="7">
        <text>L-cysteinyl-[protein] + hexadecanoyl-CoA = S-hexadecanoyl-L-cysteinyl-[protein] + CoA</text>
        <dbReference type="Rhea" id="RHEA:36683"/>
        <dbReference type="Rhea" id="RHEA-COMP:10131"/>
        <dbReference type="Rhea" id="RHEA-COMP:11032"/>
        <dbReference type="ChEBI" id="CHEBI:29950"/>
        <dbReference type="ChEBI" id="CHEBI:57287"/>
        <dbReference type="ChEBI" id="CHEBI:57379"/>
        <dbReference type="ChEBI" id="CHEBI:74151"/>
        <dbReference type="EC" id="2.3.1.225"/>
    </reaction>
</comment>
<evidence type="ECO:0000259" key="8">
    <source>
        <dbReference type="Pfam" id="PF01529"/>
    </source>
</evidence>
<dbReference type="GO" id="GO:0016020">
    <property type="term" value="C:membrane"/>
    <property type="evidence" value="ECO:0007669"/>
    <property type="project" value="UniProtKB-SubCell"/>
</dbReference>
<keyword evidence="6 7" id="KW-0012">Acyltransferase</keyword>
<comment type="domain">
    <text evidence="7">The DHHC domain is required for palmitoyltransferase activity.</text>
</comment>
<keyword evidence="10" id="KW-1185">Reference proteome</keyword>
<evidence type="ECO:0000256" key="7">
    <source>
        <dbReference type="RuleBase" id="RU079119"/>
    </source>
</evidence>
<dbReference type="PANTHER" id="PTHR12246">
    <property type="entry name" value="PALMITOYLTRANSFERASE ZDHHC16"/>
    <property type="match status" value="1"/>
</dbReference>
<dbReference type="GO" id="GO:0019706">
    <property type="term" value="F:protein-cysteine S-palmitoyltransferase activity"/>
    <property type="evidence" value="ECO:0007669"/>
    <property type="project" value="UniProtKB-EC"/>
</dbReference>
<feature type="transmembrane region" description="Helical" evidence="7">
    <location>
        <begin position="66"/>
        <end position="92"/>
    </location>
</feature>
<evidence type="ECO:0000256" key="1">
    <source>
        <dbReference type="ARBA" id="ARBA00004141"/>
    </source>
</evidence>
<keyword evidence="5 7" id="KW-0472">Membrane</keyword>
<feature type="transmembrane region" description="Helical" evidence="7">
    <location>
        <begin position="107"/>
        <end position="129"/>
    </location>
</feature>
<dbReference type="AlphaFoldDB" id="A0A8E0RSW1"/>
<protein>
    <recommendedName>
        <fullName evidence="7">Palmitoyltransferase</fullName>
        <ecNumber evidence="7">2.3.1.225</ecNumber>
    </recommendedName>
</protein>
<dbReference type="EC" id="2.3.1.225" evidence="7"/>
<dbReference type="Pfam" id="PF01529">
    <property type="entry name" value="DHHC"/>
    <property type="match status" value="1"/>
</dbReference>
<name>A0A8E0RSW1_9TREM</name>
<feature type="domain" description="Palmitoyltransferase DHHC" evidence="8">
    <location>
        <begin position="22"/>
        <end position="148"/>
    </location>
</feature>
<evidence type="ECO:0000256" key="3">
    <source>
        <dbReference type="ARBA" id="ARBA00022692"/>
    </source>
</evidence>
<dbReference type="InterPro" id="IPR001594">
    <property type="entry name" value="Palmitoyltrfase_DHHC"/>
</dbReference>
<evidence type="ECO:0000313" key="9">
    <source>
        <dbReference type="EMBL" id="KAA0189978.1"/>
    </source>
</evidence>
<dbReference type="EMBL" id="LUCM01007430">
    <property type="protein sequence ID" value="KAA0189978.1"/>
    <property type="molecule type" value="Genomic_DNA"/>
</dbReference>
<dbReference type="InterPro" id="IPR039859">
    <property type="entry name" value="PFA4/ZDH16/20/ERF2-like"/>
</dbReference>
<evidence type="ECO:0000313" key="10">
    <source>
        <dbReference type="Proteomes" id="UP000728185"/>
    </source>
</evidence>
<sequence>MVPLGRYPLTQNGALKRPSGWDACTRCAMYRPPRSHHCRVCRRCIRRMDHHCPWINNCVGEYNQKYFVLFLVYVGALCIYALILVVVCRAIINGESNRSDSEADAIVVAHTVILVAICCLFGLFVLAIFSDQMKSIVDDETAVESTKSRARSHGRGAADPELGGHTRRLLSRMELFREVFGPGPVYLWLLPCHHLFQPRPQESDYEDTIDDEPQTLEIYNRPEVISVAPLEPSETDSSSVSF</sequence>
<reference evidence="9" key="1">
    <citation type="submission" date="2019-05" db="EMBL/GenBank/DDBJ databases">
        <title>Annotation for the trematode Fasciolopsis buski.</title>
        <authorList>
            <person name="Choi Y.-J."/>
        </authorList>
    </citation>
    <scope>NUCLEOTIDE SEQUENCE</scope>
    <source>
        <strain evidence="9">HT</strain>
        <tissue evidence="9">Whole worm</tissue>
    </source>
</reference>
<dbReference type="PROSITE" id="PS50216">
    <property type="entry name" value="DHHC"/>
    <property type="match status" value="1"/>
</dbReference>
<dbReference type="OrthoDB" id="331948at2759"/>
<evidence type="ECO:0000256" key="6">
    <source>
        <dbReference type="ARBA" id="ARBA00023315"/>
    </source>
</evidence>
<comment type="caution">
    <text evidence="9">The sequence shown here is derived from an EMBL/GenBank/DDBJ whole genome shotgun (WGS) entry which is preliminary data.</text>
</comment>
<keyword evidence="3 7" id="KW-0812">Transmembrane</keyword>
<keyword evidence="4 7" id="KW-1133">Transmembrane helix</keyword>
<evidence type="ECO:0000256" key="4">
    <source>
        <dbReference type="ARBA" id="ARBA00022989"/>
    </source>
</evidence>
<evidence type="ECO:0000256" key="2">
    <source>
        <dbReference type="ARBA" id="ARBA00022679"/>
    </source>
</evidence>
<comment type="similarity">
    <text evidence="7">Belongs to the DHHC palmitoyltransferase family.</text>
</comment>
<evidence type="ECO:0000256" key="5">
    <source>
        <dbReference type="ARBA" id="ARBA00023136"/>
    </source>
</evidence>
<keyword evidence="2 7" id="KW-0808">Transferase</keyword>